<sequence length="26" mass="2793">MGKVKHSSGTIQCTRKSRSLSTTGNQ</sequence>
<dbReference type="AlphaFoldDB" id="A0AAV0IVP0"/>
<accession>A0AAV0IVP0</accession>
<name>A0AAV0IVP0_9ROSI</name>
<proteinExistence type="predicted"/>
<organism evidence="2 3">
    <name type="scientific">Linum tenue</name>
    <dbReference type="NCBI Taxonomy" id="586396"/>
    <lineage>
        <taxon>Eukaryota</taxon>
        <taxon>Viridiplantae</taxon>
        <taxon>Streptophyta</taxon>
        <taxon>Embryophyta</taxon>
        <taxon>Tracheophyta</taxon>
        <taxon>Spermatophyta</taxon>
        <taxon>Magnoliopsida</taxon>
        <taxon>eudicotyledons</taxon>
        <taxon>Gunneridae</taxon>
        <taxon>Pentapetalae</taxon>
        <taxon>rosids</taxon>
        <taxon>fabids</taxon>
        <taxon>Malpighiales</taxon>
        <taxon>Linaceae</taxon>
        <taxon>Linum</taxon>
    </lineage>
</organism>
<evidence type="ECO:0008006" key="4">
    <source>
        <dbReference type="Google" id="ProtNLM"/>
    </source>
</evidence>
<reference evidence="2" key="1">
    <citation type="submission" date="2022-08" db="EMBL/GenBank/DDBJ databases">
        <authorList>
            <person name="Gutierrez-Valencia J."/>
        </authorList>
    </citation>
    <scope>NUCLEOTIDE SEQUENCE</scope>
</reference>
<protein>
    <recommendedName>
        <fullName evidence="4">Ribosomal protein S12</fullName>
    </recommendedName>
</protein>
<feature type="region of interest" description="Disordered" evidence="1">
    <location>
        <begin position="1"/>
        <end position="26"/>
    </location>
</feature>
<gene>
    <name evidence="2" type="ORF">LITE_LOCUS11301</name>
</gene>
<dbReference type="EMBL" id="CAMGYJ010000004">
    <property type="protein sequence ID" value="CAI0401672.1"/>
    <property type="molecule type" value="Genomic_DNA"/>
</dbReference>
<dbReference type="Proteomes" id="UP001154282">
    <property type="component" value="Unassembled WGS sequence"/>
</dbReference>
<feature type="compositionally biased region" description="Polar residues" evidence="1">
    <location>
        <begin position="7"/>
        <end position="26"/>
    </location>
</feature>
<evidence type="ECO:0000313" key="3">
    <source>
        <dbReference type="Proteomes" id="UP001154282"/>
    </source>
</evidence>
<evidence type="ECO:0000256" key="1">
    <source>
        <dbReference type="SAM" id="MobiDB-lite"/>
    </source>
</evidence>
<comment type="caution">
    <text evidence="2">The sequence shown here is derived from an EMBL/GenBank/DDBJ whole genome shotgun (WGS) entry which is preliminary data.</text>
</comment>
<evidence type="ECO:0000313" key="2">
    <source>
        <dbReference type="EMBL" id="CAI0401672.1"/>
    </source>
</evidence>
<keyword evidence="3" id="KW-1185">Reference proteome</keyword>